<dbReference type="EMBL" id="AVOT02151988">
    <property type="protein sequence ID" value="MBW0593062.1"/>
    <property type="molecule type" value="Genomic_DNA"/>
</dbReference>
<accession>A0A9Q3QE25</accession>
<dbReference type="Proteomes" id="UP000765509">
    <property type="component" value="Unassembled WGS sequence"/>
</dbReference>
<name>A0A9Q3QE25_9BASI</name>
<keyword evidence="2" id="KW-1185">Reference proteome</keyword>
<sequence>MKNINSLVQHYTLLQIEALRDLIVILPFRGHFREPFCEQTPLTTTNLEVQGRSGLSLQGGLYPSSLAFPQLIGPAQQAPRTGSDCE</sequence>
<comment type="caution">
    <text evidence="1">The sequence shown here is derived from an EMBL/GenBank/DDBJ whole genome shotgun (WGS) entry which is preliminary data.</text>
</comment>
<dbReference type="AlphaFoldDB" id="A0A9Q3QE25"/>
<gene>
    <name evidence="1" type="ORF">O181_132777</name>
</gene>
<evidence type="ECO:0000313" key="1">
    <source>
        <dbReference type="EMBL" id="MBW0593062.1"/>
    </source>
</evidence>
<evidence type="ECO:0000313" key="2">
    <source>
        <dbReference type="Proteomes" id="UP000765509"/>
    </source>
</evidence>
<proteinExistence type="predicted"/>
<organism evidence="1 2">
    <name type="scientific">Austropuccinia psidii MF-1</name>
    <dbReference type="NCBI Taxonomy" id="1389203"/>
    <lineage>
        <taxon>Eukaryota</taxon>
        <taxon>Fungi</taxon>
        <taxon>Dikarya</taxon>
        <taxon>Basidiomycota</taxon>
        <taxon>Pucciniomycotina</taxon>
        <taxon>Pucciniomycetes</taxon>
        <taxon>Pucciniales</taxon>
        <taxon>Sphaerophragmiaceae</taxon>
        <taxon>Austropuccinia</taxon>
    </lineage>
</organism>
<protein>
    <submittedName>
        <fullName evidence="1">Uncharacterized protein</fullName>
    </submittedName>
</protein>
<reference evidence="1" key="1">
    <citation type="submission" date="2021-03" db="EMBL/GenBank/DDBJ databases">
        <title>Draft genome sequence of rust myrtle Austropuccinia psidii MF-1, a brazilian biotype.</title>
        <authorList>
            <person name="Quecine M.C."/>
            <person name="Pachon D.M.R."/>
            <person name="Bonatelli M.L."/>
            <person name="Correr F.H."/>
            <person name="Franceschini L.M."/>
            <person name="Leite T.F."/>
            <person name="Margarido G.R.A."/>
            <person name="Almeida C.A."/>
            <person name="Ferrarezi J.A."/>
            <person name="Labate C.A."/>
        </authorList>
    </citation>
    <scope>NUCLEOTIDE SEQUENCE</scope>
    <source>
        <strain evidence="1">MF-1</strain>
    </source>
</reference>